<keyword evidence="6 12" id="KW-0418">Kinase</keyword>
<sequence length="755" mass="82084">MTTQSHAYDFLQPPTHPGDLGMLGNYRILGELGKGGMGFVFRAEDTVLERAVALKVMNKRIASTPNSRERFLQEARAMAAVHHDNVVVIFEVGTHEGTPFMAMEMLRGETLEAVNARKEARDYVKVIDYASQISRGLAAAHAKGIVHRDIKPANIWIEQNSNRIKILDFGLALAQSPLDEFTGVGSVCGTPGYLTPEQARSDPLDDRSDLYSLGVVLYEMCTGRLPIQKPAIAEQLVALLSHEPRRVRDLNPDIPQPLADLIHQLLAKEPVDRPASAAALEKRLKKVAVECEAKSEVALSLNKLQASLKEVVSKQTTEVEEPIEIIEELPAFDHYDPLAIPALNTLPNPNSPAASAPAMPSRIKQGGTPVRSETKPSAPATTVSPVVWLAAGVGLTLAFVALGVWMIWPSDQENYVVLPPSPDSASMNAGPANNTPTNNSTPKPERPDDNSSVKKPPVEQPNTKTPSGNKNQQRPKDQPIKGKGKGNQKSQGEQKNQGRSNAPATAQPSLSSTDDSLNPSEPDSMLPETRSESSVAIRTDDIAAIDSMKPEMLDDVASPKPVVKKVPTRSIPVTAEFGLGADATVRKIKPKLSFGKKNNLMVQRVNGEDAQHAYLRFDLQSVDVDRSEIQDVIVRLKSLTPVKGNKVELRLYGADTAEAEDWQEEGDFAIKWENSESANGLESLDQLVDLEFIGTDESYVSFQSPALTDFVRKSGRRTLTFVIAGGQEDNAAALFSSRDNPDGEPPTLYLAVPKN</sequence>
<dbReference type="GO" id="GO:0005576">
    <property type="term" value="C:extracellular region"/>
    <property type="evidence" value="ECO:0007669"/>
    <property type="project" value="UniProtKB-SubCell"/>
</dbReference>
<evidence type="ECO:0000256" key="10">
    <source>
        <dbReference type="SAM" id="Phobius"/>
    </source>
</evidence>
<dbReference type="SMART" id="SM00220">
    <property type="entry name" value="S_TKc"/>
    <property type="match status" value="1"/>
</dbReference>
<feature type="compositionally biased region" description="Polar residues" evidence="9">
    <location>
        <begin position="499"/>
        <end position="521"/>
    </location>
</feature>
<keyword evidence="10" id="KW-0812">Transmembrane</keyword>
<keyword evidence="13" id="KW-1185">Reference proteome</keyword>
<comment type="subcellular location">
    <subcellularLocation>
        <location evidence="1">Secreted</location>
    </subcellularLocation>
</comment>
<dbReference type="InterPro" id="IPR000719">
    <property type="entry name" value="Prot_kinase_dom"/>
</dbReference>
<evidence type="ECO:0000259" key="11">
    <source>
        <dbReference type="PROSITE" id="PS50011"/>
    </source>
</evidence>
<evidence type="ECO:0000256" key="8">
    <source>
        <dbReference type="PROSITE-ProRule" id="PRU10141"/>
    </source>
</evidence>
<dbReference type="PROSITE" id="PS00107">
    <property type="entry name" value="PROTEIN_KINASE_ATP"/>
    <property type="match status" value="1"/>
</dbReference>
<dbReference type="OrthoDB" id="6111975at2"/>
<keyword evidence="2" id="KW-0964">Secreted</keyword>
<feature type="compositionally biased region" description="Low complexity" evidence="9">
    <location>
        <begin position="349"/>
        <end position="361"/>
    </location>
</feature>
<reference evidence="12 13" key="1">
    <citation type="submission" date="2019-02" db="EMBL/GenBank/DDBJ databases">
        <title>Deep-cultivation of Planctomycetes and their phenomic and genomic characterization uncovers novel biology.</title>
        <authorList>
            <person name="Wiegand S."/>
            <person name="Jogler M."/>
            <person name="Boedeker C."/>
            <person name="Pinto D."/>
            <person name="Vollmers J."/>
            <person name="Rivas-Marin E."/>
            <person name="Kohn T."/>
            <person name="Peeters S.H."/>
            <person name="Heuer A."/>
            <person name="Rast P."/>
            <person name="Oberbeckmann S."/>
            <person name="Bunk B."/>
            <person name="Jeske O."/>
            <person name="Meyerdierks A."/>
            <person name="Storesund J.E."/>
            <person name="Kallscheuer N."/>
            <person name="Luecker S."/>
            <person name="Lage O.M."/>
            <person name="Pohl T."/>
            <person name="Merkel B.J."/>
            <person name="Hornburger P."/>
            <person name="Mueller R.-W."/>
            <person name="Bruemmer F."/>
            <person name="Labrenz M."/>
            <person name="Spormann A.M."/>
            <person name="Op Den Camp H."/>
            <person name="Overmann J."/>
            <person name="Amann R."/>
            <person name="Jetten M.S.M."/>
            <person name="Mascher T."/>
            <person name="Medema M.H."/>
            <person name="Devos D.P."/>
            <person name="Kaster A.-K."/>
            <person name="Ovreas L."/>
            <person name="Rohde M."/>
            <person name="Galperin M.Y."/>
            <person name="Jogler C."/>
        </authorList>
    </citation>
    <scope>NUCLEOTIDE SEQUENCE [LARGE SCALE GENOMIC DNA]</scope>
    <source>
        <strain evidence="12 13">Pla100</strain>
    </source>
</reference>
<keyword evidence="4" id="KW-0732">Signal</keyword>
<dbReference type="PANTHER" id="PTHR43289:SF34">
    <property type="entry name" value="SERINE_THREONINE-PROTEIN KINASE YBDM-RELATED"/>
    <property type="match status" value="1"/>
</dbReference>
<dbReference type="NCBIfam" id="NF033679">
    <property type="entry name" value="DNRLRE_dom"/>
    <property type="match status" value="1"/>
</dbReference>
<feature type="region of interest" description="Disordered" evidence="9">
    <location>
        <begin position="419"/>
        <end position="538"/>
    </location>
</feature>
<keyword evidence="10" id="KW-1133">Transmembrane helix</keyword>
<feature type="binding site" evidence="8">
    <location>
        <position position="55"/>
    </location>
    <ligand>
        <name>ATP</name>
        <dbReference type="ChEBI" id="CHEBI:30616"/>
    </ligand>
</feature>
<feature type="compositionally biased region" description="Polar residues" evidence="9">
    <location>
        <begin position="460"/>
        <end position="472"/>
    </location>
</feature>
<evidence type="ECO:0000256" key="2">
    <source>
        <dbReference type="ARBA" id="ARBA00022525"/>
    </source>
</evidence>
<dbReference type="SUPFAM" id="SSF56112">
    <property type="entry name" value="Protein kinase-like (PK-like)"/>
    <property type="match status" value="1"/>
</dbReference>
<dbReference type="Pfam" id="PF00069">
    <property type="entry name" value="Pkinase"/>
    <property type="match status" value="1"/>
</dbReference>
<dbReference type="CDD" id="cd14014">
    <property type="entry name" value="STKc_PknB_like"/>
    <property type="match status" value="1"/>
</dbReference>
<dbReference type="Gene3D" id="3.30.200.20">
    <property type="entry name" value="Phosphorylase Kinase, domain 1"/>
    <property type="match status" value="1"/>
</dbReference>
<dbReference type="InterPro" id="IPR055372">
    <property type="entry name" value="CBM96"/>
</dbReference>
<accession>A0A5C6AXI0</accession>
<evidence type="ECO:0000256" key="5">
    <source>
        <dbReference type="ARBA" id="ARBA00022741"/>
    </source>
</evidence>
<organism evidence="12 13">
    <name type="scientific">Neorhodopirellula pilleata</name>
    <dbReference type="NCBI Taxonomy" id="2714738"/>
    <lineage>
        <taxon>Bacteria</taxon>
        <taxon>Pseudomonadati</taxon>
        <taxon>Planctomycetota</taxon>
        <taxon>Planctomycetia</taxon>
        <taxon>Pirellulales</taxon>
        <taxon>Pirellulaceae</taxon>
        <taxon>Neorhodopirellula</taxon>
    </lineage>
</organism>
<dbReference type="InterPro" id="IPR011009">
    <property type="entry name" value="Kinase-like_dom_sf"/>
</dbReference>
<gene>
    <name evidence="12" type="primary">pkn1_2</name>
    <name evidence="12" type="ORF">Pla100_07060</name>
</gene>
<evidence type="ECO:0000313" key="13">
    <source>
        <dbReference type="Proteomes" id="UP000316213"/>
    </source>
</evidence>
<evidence type="ECO:0000256" key="7">
    <source>
        <dbReference type="ARBA" id="ARBA00022840"/>
    </source>
</evidence>
<proteinExistence type="predicted"/>
<feature type="compositionally biased region" description="Basic and acidic residues" evidence="9">
    <location>
        <begin position="443"/>
        <end position="452"/>
    </location>
</feature>
<dbReference type="AlphaFoldDB" id="A0A5C6AXI0"/>
<comment type="caution">
    <text evidence="12">The sequence shown here is derived from an EMBL/GenBank/DDBJ whole genome shotgun (WGS) entry which is preliminary data.</text>
</comment>
<keyword evidence="3 12" id="KW-0808">Transferase</keyword>
<feature type="transmembrane region" description="Helical" evidence="10">
    <location>
        <begin position="386"/>
        <end position="408"/>
    </location>
</feature>
<evidence type="ECO:0000256" key="9">
    <source>
        <dbReference type="SAM" id="MobiDB-lite"/>
    </source>
</evidence>
<keyword evidence="5 8" id="KW-0547">Nucleotide-binding</keyword>
<evidence type="ECO:0000256" key="6">
    <source>
        <dbReference type="ARBA" id="ARBA00022777"/>
    </source>
</evidence>
<feature type="domain" description="Protein kinase" evidence="11">
    <location>
        <begin position="26"/>
        <end position="289"/>
    </location>
</feature>
<dbReference type="PROSITE" id="PS50011">
    <property type="entry name" value="PROTEIN_KINASE_DOM"/>
    <property type="match status" value="1"/>
</dbReference>
<dbReference type="GO" id="GO:0004674">
    <property type="term" value="F:protein serine/threonine kinase activity"/>
    <property type="evidence" value="ECO:0007669"/>
    <property type="project" value="UniProtKB-EC"/>
</dbReference>
<evidence type="ECO:0000256" key="4">
    <source>
        <dbReference type="ARBA" id="ARBA00022729"/>
    </source>
</evidence>
<dbReference type="GO" id="GO:0005524">
    <property type="term" value="F:ATP binding"/>
    <property type="evidence" value="ECO:0007669"/>
    <property type="project" value="UniProtKB-UniRule"/>
</dbReference>
<dbReference type="EC" id="2.7.11.1" evidence="12"/>
<dbReference type="RefSeq" id="WP_146576232.1">
    <property type="nucleotide sequence ID" value="NZ_SJPM01000001.1"/>
</dbReference>
<name>A0A5C6AXI0_9BACT</name>
<protein>
    <submittedName>
        <fullName evidence="12">Serine/threonine-protein kinase Pkn1</fullName>
        <ecNumber evidence="12">2.7.11.1</ecNumber>
    </submittedName>
</protein>
<evidence type="ECO:0000256" key="3">
    <source>
        <dbReference type="ARBA" id="ARBA00022679"/>
    </source>
</evidence>
<feature type="compositionally biased region" description="Low complexity" evidence="9">
    <location>
        <begin position="487"/>
        <end position="498"/>
    </location>
</feature>
<keyword evidence="7 8" id="KW-0067">ATP-binding</keyword>
<dbReference type="Proteomes" id="UP000316213">
    <property type="component" value="Unassembled WGS sequence"/>
</dbReference>
<dbReference type="PANTHER" id="PTHR43289">
    <property type="entry name" value="MITOGEN-ACTIVATED PROTEIN KINASE KINASE KINASE 20-RELATED"/>
    <property type="match status" value="1"/>
</dbReference>
<feature type="compositionally biased region" description="Low complexity" evidence="9">
    <location>
        <begin position="428"/>
        <end position="442"/>
    </location>
</feature>
<keyword evidence="10" id="KW-0472">Membrane</keyword>
<feature type="region of interest" description="Disordered" evidence="9">
    <location>
        <begin position="349"/>
        <end position="381"/>
    </location>
</feature>
<dbReference type="EMBL" id="SJPM01000001">
    <property type="protein sequence ID" value="TWU03776.1"/>
    <property type="molecule type" value="Genomic_DNA"/>
</dbReference>
<evidence type="ECO:0000313" key="12">
    <source>
        <dbReference type="EMBL" id="TWU03776.1"/>
    </source>
</evidence>
<dbReference type="Gene3D" id="1.10.510.10">
    <property type="entry name" value="Transferase(Phosphotransferase) domain 1"/>
    <property type="match status" value="1"/>
</dbReference>
<dbReference type="InterPro" id="IPR017441">
    <property type="entry name" value="Protein_kinase_ATP_BS"/>
</dbReference>
<dbReference type="Pfam" id="PF24517">
    <property type="entry name" value="CBM96"/>
    <property type="match status" value="1"/>
</dbReference>
<evidence type="ECO:0000256" key="1">
    <source>
        <dbReference type="ARBA" id="ARBA00004613"/>
    </source>
</evidence>